<dbReference type="InterPro" id="IPR015217">
    <property type="entry name" value="Invasin_dom_3"/>
</dbReference>
<evidence type="ECO:0000256" key="1">
    <source>
        <dbReference type="ARBA" id="ARBA00004613"/>
    </source>
</evidence>
<dbReference type="CDD" id="cd00063">
    <property type="entry name" value="FN3"/>
    <property type="match status" value="3"/>
</dbReference>
<dbReference type="InterPro" id="IPR013783">
    <property type="entry name" value="Ig-like_fold"/>
</dbReference>
<evidence type="ECO:0000313" key="5">
    <source>
        <dbReference type="EMBL" id="CAB4331400.1"/>
    </source>
</evidence>
<dbReference type="GO" id="GO:0005576">
    <property type="term" value="C:extracellular region"/>
    <property type="evidence" value="ECO:0007669"/>
    <property type="project" value="UniProtKB-SubCell"/>
</dbReference>
<dbReference type="InterPro" id="IPR010255">
    <property type="entry name" value="Haem_peroxidase_sf"/>
</dbReference>
<reference evidence="6" key="1">
    <citation type="submission" date="2020-05" db="EMBL/GenBank/DDBJ databases">
        <authorList>
            <person name="Chiriac C."/>
            <person name="Salcher M."/>
            <person name="Ghai R."/>
            <person name="Kavagutti S V."/>
        </authorList>
    </citation>
    <scope>NUCLEOTIDE SEQUENCE</scope>
</reference>
<dbReference type="InterPro" id="IPR001343">
    <property type="entry name" value="Hemolysn_Ca-bd"/>
</dbReference>
<dbReference type="GO" id="GO:0004601">
    <property type="term" value="F:peroxidase activity"/>
    <property type="evidence" value="ECO:0007669"/>
    <property type="project" value="InterPro"/>
</dbReference>
<dbReference type="SUPFAM" id="SSF48113">
    <property type="entry name" value="Heme-dependent peroxidases"/>
    <property type="match status" value="1"/>
</dbReference>
<dbReference type="InterPro" id="IPR003961">
    <property type="entry name" value="FN3_dom"/>
</dbReference>
<evidence type="ECO:0000256" key="3">
    <source>
        <dbReference type="ARBA" id="ARBA00023180"/>
    </source>
</evidence>
<name>A0A6J5Z0W5_9ZZZZ</name>
<dbReference type="SMART" id="SM00060">
    <property type="entry name" value="FN3"/>
    <property type="match status" value="4"/>
</dbReference>
<dbReference type="PRINTS" id="PR00313">
    <property type="entry name" value="CABNDNGRPT"/>
</dbReference>
<evidence type="ECO:0000256" key="2">
    <source>
        <dbReference type="ARBA" id="ARBA00022525"/>
    </source>
</evidence>
<protein>
    <submittedName>
        <fullName evidence="6">Unannotated protein</fullName>
    </submittedName>
</protein>
<feature type="domain" description="Fibronectin type-III" evidence="4">
    <location>
        <begin position="1849"/>
        <end position="1946"/>
    </location>
</feature>
<dbReference type="Pfam" id="PF03098">
    <property type="entry name" value="An_peroxidase"/>
    <property type="match status" value="2"/>
</dbReference>
<sequence>MTIRQKISSLVTISLVGGLVGLSSSPAQAVAPVGANFVVTAADLHFISDQIRISEAHATRLTSATTKYTVNDQPIVTAWDTPLVPNSTSVFDIPNPDLPWGLRQVDGRNNNLETGRGEWGASDTPFPRLTAARWREIQNIPSNDFGATPTNGSYKPVAGVTAIDAAPRLISNLIVDQSECNPAAMRAANSQVTFAPCGAAATIIGASATSESLTFETKLPHGLSVGTKVSISNVGSGYNVDGVVTSVVANYVAPIDPLPGKYTYQFSIANPDSPTVPDAIPASTGSVVAIAVPNPVASASPALVDLGADVTRFKTDQKMTNVSPNGNTSPTSGIFTIFGQFFDHGLDHVGKSSTDLVYMPLNSDDPLYSSGSPTNFMAMARTILGNGQVESPGMEPAGDNSTTPYIDQNQTYTSHPSHQVFLREYTFIGGLPKPTGDFLDGNNGTASDPAKGGLATWSDIKTQSATKLGIELVDTDVFDVPLLLTNEFGAFLPGRNGLPMVAVKAKNAGDAPLVATGSFGFLEGSLTAAITTDGTLSVPIYGKDAVTGNEVIVVPAGKPYTAIRTGHAFLDDINHCAVPGSSSRSTGDCTSILDFNTTPAGSFYSASLLGSHFVTGDGRGNENIALTAIHSAFHSEHNRLIDDKTLGYKQVIVDEANTMTGAAKRTYMSDWVNETIAANVTPCFDALTLEPYRVPGANGNCASLLNRTDLTWNGEHLFQAARFVMEMQYQHIVFAEFVRTVEPAIAAFAGYDINVRGDVYAEFAHSVYRYGHSQLTDTVDRIDSNGNAYPDSLFNSFLSPEKFNTGLNDAPISATSATGDVFRGMSGQRSNEIDEFVSSDLRNSLLGIPLDLASINIARGRDAGIGSLNQIRRDLKLTPYDNWYDYGLALRNPESLVNFIAAYATADTTLGASVTSETTVNGKRAAAYNILELAHAGDPDATNFMFGSVGTATTGVENIDLWVGGLAESPGVCLAAACPLLGETLATIFRRQMEDLQAGDRMYYLSRLVGTNLLVQVESNTLAELFMRNSDAENLPALIMQTADYSVAATTEASGCPSVVTRDLVSNSVVTGIVQMISALDCRLQYVGPARKDVVYGGGSGNDNIRAGNGDDTVRGNDGNDYVNGGDGNNQLFGGHGNDVLIDAGNSSSIGVLNGGDGNDVLAPGNGAKGSNAGSGDDVVIAGVAPAAGLLGLGDDKFLGSETGDDAGTGDDGSDWLEGHGGLDALIGDAGAVFGVDTVKFATDYLWGGSANDSLDGGGASDILGEGDGGAGSDTLLGGFGWDWVTAQGSIAGASYDGLCGNAVPLSPVGTPGVVQCPAGFVETFLDAIEGMVGSSFDDYMRGDDSLTYAVTPGIANSSNELIGSDFYKLSETGTRVPNGLGTVLGINPADNATEVVRTGNIMLAGPGSDELMGGGGNDFIFGDGTQTVELRVKVPAANGGGFAYVQSMNDLVGTPAKSVRAMLLDQSLDPKDLVPVTSYSRGTPAVGEVDTAVYSLSFADYTFSKNADGSVTVTQVTPAAGGGVKSDDSDRLFGIEQIKFLNSANTLIPTTVSIANGFVPSAPNAVAAVSASTSTALVTWTAPTYPNAVFAGPITSYTVAATSQAPGASLTLTGNTTGNGTRIRYNVSNPAGANQIVTGDIVTITGFVNGELNLTNAVVSASNTARVDILSTSTATEAAPAGAQIVKARVANTANATALSATLTGLTQGVAYNVAVRANTTVALAPIGGEFSTNVSVTPSAVPPSQPLNVLAVNAGPTSALISWNAPSVIGDASVLQYRVNLKDVTAFPNVDLLDVCAATNTARTCSATGLTKDHTYQVTVTAINASFEGSATTPITVVPTDLPNPTQPRNLVLTTAGSGQITAEWTAPLYDGNGATPNRLSYVVTATSPGQTTRTCTVAAAGAPTCLVTGLVNGSTYTMSVVATNNLAASSPALTGTIIPTNATSPGQPTAAQIGVPTGTTLPVSWTAPAVNGSSRLRGYLVRAYTSASGGTPAATCSAIAPTTTCDLTGLNYGTAYWVAVLAQNATLTSTEVTLRTVTKFTTGSSVATSTISSSASTLIANGTSTSTISVQMKNSAGTNLSTSGGTVLLSKSGTGNGVLSAAVEGANGIWTATYTTAAGGPVTPVVISGTFEGVAITSTATIALNSQVASTSRSNLQLDLSTLEANGASTSQVTVTLLDADGIAIGGAGTKPSFTVTAGGGTISGASIASQGSGVWTATYTSPTSGAAATPLITAYVSGVALTTTRNMTLTPQAVSLSNSTVNACTSETPCIGSALELESDGASSRTIQVQLKDSNNSPLIWNGGNSALSIAAAPGVITNLHYVSGGMWAATYTSPLDQVGDTQVVASYNSASITSEVTVTLIPRVMSMANALIVAGNSATVSAEYDIDVSATIPVRIWLRNSNDVSLGRDMHSKVAFRSHSGSFTGIQYHSWTDTVVDGNTIVGDYYSAEYTPSVKVVGIISLGAKYDGTDLPEAAEVKVVGSNLVDVDKSVISVSDATLEAIGSNFTTVTLQLKNSNNEPLTPSDACASFGVAFESNFPTSAISEKTCDSGTGIWSAKFTPTDDSSGTAIISAELSDAATLATFSNLTMSETATLNVIGKQANLDESTLTNLGASELLGDGTSQTTLSLQLRDSLGNRLLKSGGTVEFQTTLGTVSAAVYDEANDVWLATYTAPSNIAGNSVISALINSAEIASTVTLKISAIQPVSQLGLSAPAVASKNKYYSVKVTFPAKFKSAKTTITIRKVSGTKVASSSSTQTKKSKATVKVKIPKKLASGTYVVTVTVKVGKTTYTSSQQTIRVK</sequence>
<dbReference type="InterPro" id="IPR037120">
    <property type="entry name" value="Haem_peroxidase_sf_animal"/>
</dbReference>
<dbReference type="SUPFAM" id="SSF49373">
    <property type="entry name" value="Invasin/intimin cell-adhesion fragments"/>
    <property type="match status" value="2"/>
</dbReference>
<dbReference type="InterPro" id="IPR008964">
    <property type="entry name" value="Invasin/intimin_cell_adhesion"/>
</dbReference>
<dbReference type="SUPFAM" id="SSF51120">
    <property type="entry name" value="beta-Roll"/>
    <property type="match status" value="2"/>
</dbReference>
<keyword evidence="2" id="KW-0964">Secreted</keyword>
<evidence type="ECO:0000313" key="8">
    <source>
        <dbReference type="EMBL" id="CAB4846579.1"/>
    </source>
</evidence>
<evidence type="ECO:0000313" key="6">
    <source>
        <dbReference type="EMBL" id="CAB4334802.1"/>
    </source>
</evidence>
<dbReference type="PROSITE" id="PS50292">
    <property type="entry name" value="PEROXIDASE_3"/>
    <property type="match status" value="1"/>
</dbReference>
<evidence type="ECO:0000313" key="7">
    <source>
        <dbReference type="EMBL" id="CAB4794237.1"/>
    </source>
</evidence>
<dbReference type="Pfam" id="PF00353">
    <property type="entry name" value="HemolysinCabind"/>
    <property type="match status" value="5"/>
</dbReference>
<feature type="domain" description="Fibronectin type-III" evidence="4">
    <location>
        <begin position="1950"/>
        <end position="2047"/>
    </location>
</feature>
<evidence type="ECO:0000259" key="4">
    <source>
        <dbReference type="PROSITE" id="PS50853"/>
    </source>
</evidence>
<dbReference type="PANTHER" id="PTHR11475:SF4">
    <property type="entry name" value="CHORION PEROXIDASE"/>
    <property type="match status" value="1"/>
</dbReference>
<dbReference type="GO" id="GO:0005509">
    <property type="term" value="F:calcium ion binding"/>
    <property type="evidence" value="ECO:0007669"/>
    <property type="project" value="InterPro"/>
</dbReference>
<dbReference type="InterPro" id="IPR019791">
    <property type="entry name" value="Haem_peroxidase_animal"/>
</dbReference>
<accession>A0A6J5Z0W5</accession>
<dbReference type="GO" id="GO:0020037">
    <property type="term" value="F:heme binding"/>
    <property type="evidence" value="ECO:0007669"/>
    <property type="project" value="InterPro"/>
</dbReference>
<dbReference type="GO" id="GO:0006979">
    <property type="term" value="P:response to oxidative stress"/>
    <property type="evidence" value="ECO:0007669"/>
    <property type="project" value="InterPro"/>
</dbReference>
<dbReference type="EMBL" id="CAFBPK010000005">
    <property type="protein sequence ID" value="CAB5014415.1"/>
    <property type="molecule type" value="Genomic_DNA"/>
</dbReference>
<dbReference type="SUPFAM" id="SSF49265">
    <property type="entry name" value="Fibronectin type III"/>
    <property type="match status" value="2"/>
</dbReference>
<evidence type="ECO:0000313" key="9">
    <source>
        <dbReference type="EMBL" id="CAB5014415.1"/>
    </source>
</evidence>
<dbReference type="EMBL" id="CAFBIX010000007">
    <property type="protein sequence ID" value="CAB4846579.1"/>
    <property type="molecule type" value="Genomic_DNA"/>
</dbReference>
<keyword evidence="3" id="KW-0325">Glycoprotein</keyword>
<dbReference type="Pfam" id="PF09134">
    <property type="entry name" value="Invasin_D3"/>
    <property type="match status" value="3"/>
</dbReference>
<dbReference type="PANTHER" id="PTHR11475">
    <property type="entry name" value="OXIDASE/PEROXIDASE"/>
    <property type="match status" value="1"/>
</dbReference>
<dbReference type="EMBL" id="CAFBQG010000010">
    <property type="protein sequence ID" value="CAB5044601.1"/>
    <property type="molecule type" value="Genomic_DNA"/>
</dbReference>
<evidence type="ECO:0000313" key="10">
    <source>
        <dbReference type="EMBL" id="CAB5044601.1"/>
    </source>
</evidence>
<comment type="subcellular location">
    <subcellularLocation>
        <location evidence="1">Secreted</location>
    </subcellularLocation>
</comment>
<dbReference type="Gene3D" id="1.10.640.10">
    <property type="entry name" value="Haem peroxidase domain superfamily, animal type"/>
    <property type="match status" value="3"/>
</dbReference>
<dbReference type="EMBL" id="CAFAAO010000002">
    <property type="protein sequence ID" value="CAB4794237.1"/>
    <property type="molecule type" value="Genomic_DNA"/>
</dbReference>
<dbReference type="InterPro" id="IPR036116">
    <property type="entry name" value="FN3_sf"/>
</dbReference>
<gene>
    <name evidence="7" type="ORF">UFOPK3037_00150</name>
    <name evidence="8" type="ORF">UFOPK3278_00358</name>
    <name evidence="5" type="ORF">UFOPK3406_00218</name>
    <name evidence="6" type="ORF">UFOPK3925_00520</name>
    <name evidence="9" type="ORF">UFOPK4097_00519</name>
    <name evidence="10" type="ORF">UFOPK4301_00153</name>
</gene>
<organism evidence="6">
    <name type="scientific">freshwater metagenome</name>
    <dbReference type="NCBI Taxonomy" id="449393"/>
    <lineage>
        <taxon>unclassified sequences</taxon>
        <taxon>metagenomes</taxon>
        <taxon>ecological metagenomes</taxon>
    </lineage>
</organism>
<dbReference type="EMBL" id="CAESAD010000001">
    <property type="protein sequence ID" value="CAB4334802.1"/>
    <property type="molecule type" value="Genomic_DNA"/>
</dbReference>
<dbReference type="Gene3D" id="2.60.40.10">
    <property type="entry name" value="Immunoglobulins"/>
    <property type="match status" value="9"/>
</dbReference>
<dbReference type="EMBL" id="CAESAI010000003">
    <property type="protein sequence ID" value="CAB4331400.1"/>
    <property type="molecule type" value="Genomic_DNA"/>
</dbReference>
<feature type="domain" description="Fibronectin type-III" evidence="4">
    <location>
        <begin position="1744"/>
        <end position="1845"/>
    </location>
</feature>
<dbReference type="InterPro" id="IPR011049">
    <property type="entry name" value="Serralysin-like_metalloprot_C"/>
</dbReference>
<proteinExistence type="predicted"/>
<dbReference type="Pfam" id="PF00041">
    <property type="entry name" value="fn3"/>
    <property type="match status" value="3"/>
</dbReference>
<dbReference type="PROSITE" id="PS50853">
    <property type="entry name" value="FN3"/>
    <property type="match status" value="3"/>
</dbReference>